<evidence type="ECO:0000313" key="3">
    <source>
        <dbReference type="Proteomes" id="UP000054350"/>
    </source>
</evidence>
<dbReference type="AlphaFoldDB" id="A0A0L0S7Q5"/>
<keyword evidence="3" id="KW-1185">Reference proteome</keyword>
<reference evidence="2 3" key="1">
    <citation type="submission" date="2009-11" db="EMBL/GenBank/DDBJ databases">
        <title>Annotation of Allomyces macrogynus ATCC 38327.</title>
        <authorList>
            <consortium name="The Broad Institute Genome Sequencing Platform"/>
            <person name="Russ C."/>
            <person name="Cuomo C."/>
            <person name="Burger G."/>
            <person name="Gray M.W."/>
            <person name="Holland P.W.H."/>
            <person name="King N."/>
            <person name="Lang F.B.F."/>
            <person name="Roger A.J."/>
            <person name="Ruiz-Trillo I."/>
            <person name="Young S.K."/>
            <person name="Zeng Q."/>
            <person name="Gargeya S."/>
            <person name="Fitzgerald M."/>
            <person name="Haas B."/>
            <person name="Abouelleil A."/>
            <person name="Alvarado L."/>
            <person name="Arachchi H.M."/>
            <person name="Berlin A."/>
            <person name="Chapman S.B."/>
            <person name="Gearin G."/>
            <person name="Goldberg J."/>
            <person name="Griggs A."/>
            <person name="Gujja S."/>
            <person name="Hansen M."/>
            <person name="Heiman D."/>
            <person name="Howarth C."/>
            <person name="Larimer J."/>
            <person name="Lui A."/>
            <person name="MacDonald P.J.P."/>
            <person name="McCowen C."/>
            <person name="Montmayeur A."/>
            <person name="Murphy C."/>
            <person name="Neiman D."/>
            <person name="Pearson M."/>
            <person name="Priest M."/>
            <person name="Roberts A."/>
            <person name="Saif S."/>
            <person name="Shea T."/>
            <person name="Sisk P."/>
            <person name="Stolte C."/>
            <person name="Sykes S."/>
            <person name="Wortman J."/>
            <person name="Nusbaum C."/>
            <person name="Birren B."/>
        </authorList>
    </citation>
    <scope>NUCLEOTIDE SEQUENCE [LARGE SCALE GENOMIC DNA]</scope>
    <source>
        <strain evidence="2 3">ATCC 38327</strain>
    </source>
</reference>
<dbReference type="OrthoDB" id="10327493at2759"/>
<keyword evidence="1" id="KW-0812">Transmembrane</keyword>
<organism evidence="2 3">
    <name type="scientific">Allomyces macrogynus (strain ATCC 38327)</name>
    <name type="common">Allomyces javanicus var. macrogynus</name>
    <dbReference type="NCBI Taxonomy" id="578462"/>
    <lineage>
        <taxon>Eukaryota</taxon>
        <taxon>Fungi</taxon>
        <taxon>Fungi incertae sedis</taxon>
        <taxon>Blastocladiomycota</taxon>
        <taxon>Blastocladiomycetes</taxon>
        <taxon>Blastocladiales</taxon>
        <taxon>Blastocladiaceae</taxon>
        <taxon>Allomyces</taxon>
    </lineage>
</organism>
<dbReference type="Proteomes" id="UP000054350">
    <property type="component" value="Unassembled WGS sequence"/>
</dbReference>
<keyword evidence="1" id="KW-1133">Transmembrane helix</keyword>
<accession>A0A0L0S7Q5</accession>
<reference evidence="3" key="2">
    <citation type="submission" date="2009-11" db="EMBL/GenBank/DDBJ databases">
        <title>The Genome Sequence of Allomyces macrogynus strain ATCC 38327.</title>
        <authorList>
            <consortium name="The Broad Institute Genome Sequencing Platform"/>
            <person name="Russ C."/>
            <person name="Cuomo C."/>
            <person name="Shea T."/>
            <person name="Young S.K."/>
            <person name="Zeng Q."/>
            <person name="Koehrsen M."/>
            <person name="Haas B."/>
            <person name="Borodovsky M."/>
            <person name="Guigo R."/>
            <person name="Alvarado L."/>
            <person name="Berlin A."/>
            <person name="Borenstein D."/>
            <person name="Chen Z."/>
            <person name="Engels R."/>
            <person name="Freedman E."/>
            <person name="Gellesch M."/>
            <person name="Goldberg J."/>
            <person name="Griggs A."/>
            <person name="Gujja S."/>
            <person name="Heiman D."/>
            <person name="Hepburn T."/>
            <person name="Howarth C."/>
            <person name="Jen D."/>
            <person name="Larson L."/>
            <person name="Lewis B."/>
            <person name="Mehta T."/>
            <person name="Park D."/>
            <person name="Pearson M."/>
            <person name="Roberts A."/>
            <person name="Saif S."/>
            <person name="Shenoy N."/>
            <person name="Sisk P."/>
            <person name="Stolte C."/>
            <person name="Sykes S."/>
            <person name="Walk T."/>
            <person name="White J."/>
            <person name="Yandava C."/>
            <person name="Burger G."/>
            <person name="Gray M.W."/>
            <person name="Holland P.W.H."/>
            <person name="King N."/>
            <person name="Lang F.B.F."/>
            <person name="Roger A.J."/>
            <person name="Ruiz-Trillo I."/>
            <person name="Lander E."/>
            <person name="Nusbaum C."/>
        </authorList>
    </citation>
    <scope>NUCLEOTIDE SEQUENCE [LARGE SCALE GENOMIC DNA]</scope>
    <source>
        <strain evidence="3">ATCC 38327</strain>
    </source>
</reference>
<name>A0A0L0S7Q5_ALLM3</name>
<keyword evidence="1" id="KW-0472">Membrane</keyword>
<evidence type="ECO:0000256" key="1">
    <source>
        <dbReference type="SAM" id="Phobius"/>
    </source>
</evidence>
<protein>
    <submittedName>
        <fullName evidence="2">Uncharacterized protein</fullName>
    </submittedName>
</protein>
<feature type="transmembrane region" description="Helical" evidence="1">
    <location>
        <begin position="339"/>
        <end position="356"/>
    </location>
</feature>
<evidence type="ECO:0000313" key="2">
    <source>
        <dbReference type="EMBL" id="KNE58512.1"/>
    </source>
</evidence>
<dbReference type="EMBL" id="GG745333">
    <property type="protein sequence ID" value="KNE58512.1"/>
    <property type="molecule type" value="Genomic_DNA"/>
</dbReference>
<gene>
    <name evidence="2" type="ORF">AMAG_04080</name>
</gene>
<sequence length="435" mass="47563">MSVQDYVEIRHSNLSQILPTTPPWPRAPNATSTDDRLWVYKTCMNAADCGNAAWSTVQFMQDPCVAALTPFTTIDTTFNNATYDAAQRAFDDQLAKVMDQCPGPWTQWAARVCVPLLHPTLLAANVTLPTLPHASFSRSDHVYAFGQYQNVLAVDPKLARGAPSPPASLFGICAVAAPFGSPCNGHANDTNVSKNIAVQAAMAQPDAFFSSNRDAINAPSPYQTLDIFFASNKSHPTPQYLPNLNTTVIPRAWDDATLPIALLTKVENFVAVTACSTAKVTVPVLVNGGGCDPRTLPCMFHKCSEADAQCSSSGDLFVKGLSRLEGLQFLSTSSKITGSVWKISMVLIFVLIAFVYRRRVMAQLESWRFWYRSNYMFEERSDVGADETELPAYDAGDDVAANVQATSRQTGRVAEDSAVLHQSSRLLHQLQRLLD</sequence>
<proteinExistence type="predicted"/>
<dbReference type="VEuPathDB" id="FungiDB:AMAG_04080"/>